<gene>
    <name evidence="1" type="ORF">Amac_059120</name>
</gene>
<evidence type="ECO:0000313" key="1">
    <source>
        <dbReference type="EMBL" id="GES12315.1"/>
    </source>
</evidence>
<keyword evidence="2" id="KW-1185">Reference proteome</keyword>
<organism evidence="1 2">
    <name type="scientific">Acrocarpospora macrocephala</name>
    <dbReference type="NCBI Taxonomy" id="150177"/>
    <lineage>
        <taxon>Bacteria</taxon>
        <taxon>Bacillati</taxon>
        <taxon>Actinomycetota</taxon>
        <taxon>Actinomycetes</taxon>
        <taxon>Streptosporangiales</taxon>
        <taxon>Streptosporangiaceae</taxon>
        <taxon>Acrocarpospora</taxon>
    </lineage>
</organism>
<evidence type="ECO:0000313" key="2">
    <source>
        <dbReference type="Proteomes" id="UP000331127"/>
    </source>
</evidence>
<dbReference type="EMBL" id="BLAE01000035">
    <property type="protein sequence ID" value="GES12315.1"/>
    <property type="molecule type" value="Genomic_DNA"/>
</dbReference>
<protein>
    <submittedName>
        <fullName evidence="1">Uncharacterized protein</fullName>
    </submittedName>
</protein>
<reference evidence="1 2" key="1">
    <citation type="submission" date="2019-10" db="EMBL/GenBank/DDBJ databases">
        <title>Whole genome shotgun sequence of Acrocarpospora macrocephala NBRC 16266.</title>
        <authorList>
            <person name="Ichikawa N."/>
            <person name="Kimura A."/>
            <person name="Kitahashi Y."/>
            <person name="Komaki H."/>
            <person name="Oguchi A."/>
        </authorList>
    </citation>
    <scope>NUCLEOTIDE SEQUENCE [LARGE SCALE GENOMIC DNA]</scope>
    <source>
        <strain evidence="1 2">NBRC 16266</strain>
    </source>
</reference>
<accession>A0A5M3WSI1</accession>
<dbReference type="AlphaFoldDB" id="A0A5M3WSI1"/>
<proteinExistence type="predicted"/>
<sequence length="89" mass="9711">MLEPPKRRKEIEMRKIVAVLALVAGVAGSVAATSSAAQARPSVCAAIWQAMSDSLDMASDAYEHGDSAGGDEWVDTYWMASRNYKRFRC</sequence>
<dbReference type="Proteomes" id="UP000331127">
    <property type="component" value="Unassembled WGS sequence"/>
</dbReference>
<name>A0A5M3WSI1_9ACTN</name>
<comment type="caution">
    <text evidence="1">The sequence shown here is derived from an EMBL/GenBank/DDBJ whole genome shotgun (WGS) entry which is preliminary data.</text>
</comment>